<dbReference type="EC" id="3.2.1.1" evidence="4"/>
<feature type="binding site" evidence="17">
    <location>
        <position position="371"/>
    </location>
    <ligand>
        <name>substrate</name>
    </ligand>
</feature>
<dbReference type="VEuPathDB" id="FungiDB:SJAG_04238"/>
<feature type="active site" description="Proton donor" evidence="14">
    <location>
        <position position="253"/>
    </location>
</feature>
<keyword evidence="10" id="KW-0325">Glycoprotein</keyword>
<evidence type="ECO:0000256" key="3">
    <source>
        <dbReference type="ARBA" id="ARBA00008061"/>
    </source>
</evidence>
<dbReference type="GO" id="GO:0009986">
    <property type="term" value="C:cell surface"/>
    <property type="evidence" value="ECO:0007669"/>
    <property type="project" value="UniProtKB-ARBA"/>
</dbReference>
<dbReference type="InterPro" id="IPR017853">
    <property type="entry name" value="GH"/>
</dbReference>
<dbReference type="eggNOG" id="KOG0471">
    <property type="taxonomic scope" value="Eukaryota"/>
</dbReference>
<feature type="disulfide bond" evidence="16">
    <location>
        <begin position="51"/>
        <end position="59"/>
    </location>
</feature>
<dbReference type="SMART" id="SM00642">
    <property type="entry name" value="Aamy"/>
    <property type="match status" value="1"/>
</dbReference>
<evidence type="ECO:0000313" key="22">
    <source>
        <dbReference type="Proteomes" id="UP000001744"/>
    </source>
</evidence>
<protein>
    <recommendedName>
        <fullName evidence="4">alpha-amylase</fullName>
        <ecNumber evidence="4">3.2.1.1</ecNumber>
    </recommendedName>
    <alternativeName>
        <fullName evidence="13">1,4-alpha-D-glucan glucanohydrolase</fullName>
    </alternativeName>
</protein>
<dbReference type="InterPro" id="IPR006047">
    <property type="entry name" value="GH13_cat_dom"/>
</dbReference>
<keyword evidence="7" id="KW-0378">Hydrolase</keyword>
<dbReference type="GO" id="GO:0016052">
    <property type="term" value="P:carbohydrate catabolic process"/>
    <property type="evidence" value="ECO:0007669"/>
    <property type="project" value="InterPro"/>
</dbReference>
<dbReference type="GeneID" id="7050633"/>
<keyword evidence="22" id="KW-1185">Reference proteome</keyword>
<feature type="active site" description="Nucleophile" evidence="14">
    <location>
        <position position="229"/>
    </location>
</feature>
<dbReference type="RefSeq" id="XP_002175357.1">
    <property type="nucleotide sequence ID" value="XM_002175321.2"/>
</dbReference>
<evidence type="ECO:0000256" key="16">
    <source>
        <dbReference type="PIRSR" id="PIRSR001024-4"/>
    </source>
</evidence>
<evidence type="ECO:0000313" key="21">
    <source>
        <dbReference type="JaponicusDB" id="SJAG_04238"/>
    </source>
</evidence>
<keyword evidence="9 16" id="KW-1015">Disulfide bond</keyword>
<dbReference type="SUPFAM" id="SSF51011">
    <property type="entry name" value="Glycosyl hydrolase domain"/>
    <property type="match status" value="1"/>
</dbReference>
<dbReference type="HOGENOM" id="CLU_006462_7_2_1"/>
<feature type="signal peptide" evidence="18">
    <location>
        <begin position="1"/>
        <end position="21"/>
    </location>
</feature>
<accession>B6K6B0</accession>
<dbReference type="Pfam" id="PF00128">
    <property type="entry name" value="Alpha-amylase"/>
    <property type="match status" value="2"/>
</dbReference>
<feature type="binding site" evidence="17">
    <location>
        <position position="105"/>
    </location>
    <ligand>
        <name>substrate</name>
    </ligand>
</feature>
<dbReference type="FunFam" id="3.20.20.80:FF:000120">
    <property type="entry name" value="Alpha-amylase A"/>
    <property type="match status" value="1"/>
</dbReference>
<evidence type="ECO:0000313" key="20">
    <source>
        <dbReference type="EMBL" id="EEB09064.1"/>
    </source>
</evidence>
<dbReference type="GO" id="GO:0070591">
    <property type="term" value="P:ascospore wall biogenesis"/>
    <property type="evidence" value="ECO:0007669"/>
    <property type="project" value="EnsemblFungi"/>
</dbReference>
<evidence type="ECO:0000256" key="5">
    <source>
        <dbReference type="ARBA" id="ARBA00022723"/>
    </source>
</evidence>
<evidence type="ECO:0000256" key="10">
    <source>
        <dbReference type="ARBA" id="ARBA00023180"/>
    </source>
</evidence>
<feature type="chain" id="PRO_5002845123" description="alpha-amylase" evidence="18">
    <location>
        <begin position="22"/>
        <end position="566"/>
    </location>
</feature>
<dbReference type="CDD" id="cd11319">
    <property type="entry name" value="AmyAc_euk_AmyA"/>
    <property type="match status" value="1"/>
</dbReference>
<evidence type="ECO:0000259" key="19">
    <source>
        <dbReference type="SMART" id="SM00642"/>
    </source>
</evidence>
<evidence type="ECO:0000256" key="15">
    <source>
        <dbReference type="PIRSR" id="PIRSR001024-2"/>
    </source>
</evidence>
<dbReference type="InterPro" id="IPR013780">
    <property type="entry name" value="Glyco_hydro_b"/>
</dbReference>
<evidence type="ECO:0000256" key="2">
    <source>
        <dbReference type="ARBA" id="ARBA00001913"/>
    </source>
</evidence>
<dbReference type="GO" id="GO:0005509">
    <property type="term" value="F:calcium ion binding"/>
    <property type="evidence" value="ECO:0007669"/>
    <property type="project" value="InterPro"/>
</dbReference>
<evidence type="ECO:0000256" key="1">
    <source>
        <dbReference type="ARBA" id="ARBA00000548"/>
    </source>
</evidence>
<evidence type="ECO:0000256" key="6">
    <source>
        <dbReference type="ARBA" id="ARBA00022729"/>
    </source>
</evidence>
<dbReference type="PIRSF" id="PIRSF001024">
    <property type="entry name" value="Alph-amyl_fung"/>
    <property type="match status" value="1"/>
</dbReference>
<evidence type="ECO:0000256" key="17">
    <source>
        <dbReference type="PIRSR" id="PIRSR001024-5"/>
    </source>
</evidence>
<comment type="catalytic activity">
    <reaction evidence="1">
        <text>Endohydrolysis of (1-&gt;4)-alpha-D-glucosidic linkages in polysaccharides containing three or more (1-&gt;4)-alpha-linked D-glucose units.</text>
        <dbReference type="EC" id="3.2.1.1"/>
    </reaction>
</comment>
<dbReference type="GO" id="GO:0009277">
    <property type="term" value="C:fungal-type cell wall"/>
    <property type="evidence" value="ECO:0007669"/>
    <property type="project" value="EnsemblFungi"/>
</dbReference>
<dbReference type="InterPro" id="IPR015340">
    <property type="entry name" value="A_amylase_C_dom"/>
</dbReference>
<dbReference type="SUPFAM" id="SSF51445">
    <property type="entry name" value="(Trans)glycosidases"/>
    <property type="match status" value="1"/>
</dbReference>
<sequence>MNGSVFVVLFSLLSIFLPTIAKSSEEWRSRVIYQLLTDRFAVDDGSTDTYCDVSSLQYCGGTWKGISTKLDYIADMGFTAIWISPIDKNIEGEQGTSGWAYHGYWNTDYKSLNSHFGSESDLISMITAAHNLGIWVMFDTIANSMAVNGSNPDFSYSTLVPFNAEKYFHPYCVIDWDTDTDDQIVDCWTNAGVVTLADLDLENSDVSDYLYSQVKSVVSKYSVDGIRVDSAKQMNTSFFPDYVSNAGVFALGEVFSYDPNMMCKYMKYSIGSTNYPLQLKMNFSFTATGAGMTLIESLYESMSSNSNCSGVDRSLTGTFIENHDLQRFASYTSDQANIMGAIAFVLVWDGIPIIYYGQEQGFSGAADPLNREALWSSGYDTTNPYYTLIKSLVHFRRTVMSQDSTYVTTLFSFIESARDHMIAQKNKVLVVFANVGVSVNSTTYTISSNFSSGVVLSEIIHQKTATVGSGGVFEATMTNGYPLIFYPSASLASTSVYTVNLTIVPTTEHTGTTTVTTSYYKPTYSARTFTGSGSVFTLSAASSYSSSSLLILGSLAAAALVTFIVW</sequence>
<keyword evidence="5" id="KW-0479">Metal-binding</keyword>
<evidence type="ECO:0000256" key="8">
    <source>
        <dbReference type="ARBA" id="ARBA00022837"/>
    </source>
</evidence>
<feature type="binding site" evidence="17">
    <location>
        <position position="227"/>
    </location>
    <ligand>
        <name>substrate</name>
    </ligand>
</feature>
<feature type="disulfide bond" evidence="16">
    <location>
        <begin position="263"/>
        <end position="308"/>
    </location>
</feature>
<name>B6K6B0_SCHJY</name>
<dbReference type="Gene3D" id="3.20.20.80">
    <property type="entry name" value="Glycosidases"/>
    <property type="match status" value="1"/>
</dbReference>
<evidence type="ECO:0000256" key="13">
    <source>
        <dbReference type="ARBA" id="ARBA00030238"/>
    </source>
</evidence>
<evidence type="ECO:0000256" key="14">
    <source>
        <dbReference type="PIRSR" id="PIRSR001024-1"/>
    </source>
</evidence>
<dbReference type="Pfam" id="PF09260">
    <property type="entry name" value="A_amylase_dom_C"/>
    <property type="match status" value="1"/>
</dbReference>
<dbReference type="OMA" id="DAVKMMN"/>
<keyword evidence="6 18" id="KW-0732">Signal</keyword>
<evidence type="ECO:0000256" key="18">
    <source>
        <dbReference type="SAM" id="SignalP"/>
    </source>
</evidence>
<dbReference type="PANTHER" id="PTHR10357">
    <property type="entry name" value="ALPHA-AMYLASE FAMILY MEMBER"/>
    <property type="match status" value="1"/>
</dbReference>
<keyword evidence="8" id="KW-0106">Calcium</keyword>
<proteinExistence type="inferred from homology"/>
<feature type="domain" description="Glycosyl hydrolase family 13 catalytic" evidence="19">
    <location>
        <begin position="34"/>
        <end position="396"/>
    </location>
</feature>
<comment type="similarity">
    <text evidence="3">Belongs to the glycosyl hydrolase 13 family.</text>
</comment>
<organism evidence="20 22">
    <name type="scientific">Schizosaccharomyces japonicus (strain yFS275 / FY16936)</name>
    <name type="common">Fission yeast</name>
    <dbReference type="NCBI Taxonomy" id="402676"/>
    <lineage>
        <taxon>Eukaryota</taxon>
        <taxon>Fungi</taxon>
        <taxon>Dikarya</taxon>
        <taxon>Ascomycota</taxon>
        <taxon>Taphrinomycotina</taxon>
        <taxon>Schizosaccharomycetes</taxon>
        <taxon>Schizosaccharomycetales</taxon>
        <taxon>Schizosaccharomycetaceae</taxon>
        <taxon>Schizosaccharomyces</taxon>
    </lineage>
</organism>
<dbReference type="InterPro" id="IPR013777">
    <property type="entry name" value="A-amylase-like"/>
</dbReference>
<dbReference type="STRING" id="402676.B6K6B0"/>
<dbReference type="JaponicusDB" id="SJAG_04238">
    <property type="gene designation" value="aah3"/>
</dbReference>
<dbReference type="Proteomes" id="UP000001744">
    <property type="component" value="Unassembled WGS sequence"/>
</dbReference>
<keyword evidence="11" id="KW-0119">Carbohydrate metabolism</keyword>
<evidence type="ECO:0000256" key="9">
    <source>
        <dbReference type="ARBA" id="ARBA00023157"/>
    </source>
</evidence>
<keyword evidence="12" id="KW-0326">Glycosidase</keyword>
<evidence type="ECO:0000256" key="12">
    <source>
        <dbReference type="ARBA" id="ARBA00023295"/>
    </source>
</evidence>
<dbReference type="Gene3D" id="2.60.40.1180">
    <property type="entry name" value="Golgi alpha-mannosidase II"/>
    <property type="match status" value="1"/>
</dbReference>
<dbReference type="PANTHER" id="PTHR10357:SF224">
    <property type="entry name" value="ALPHA-AMYLASE 3"/>
    <property type="match status" value="1"/>
</dbReference>
<dbReference type="OrthoDB" id="204980at2759"/>
<dbReference type="GO" id="GO:0005886">
    <property type="term" value="C:plasma membrane"/>
    <property type="evidence" value="ECO:0007669"/>
    <property type="project" value="EnsemblFungi"/>
</dbReference>
<evidence type="ECO:0000256" key="7">
    <source>
        <dbReference type="ARBA" id="ARBA00022801"/>
    </source>
</evidence>
<reference evidence="20 22" key="1">
    <citation type="journal article" date="2011" name="Science">
        <title>Comparative functional genomics of the fission yeasts.</title>
        <authorList>
            <person name="Rhind N."/>
            <person name="Chen Z."/>
            <person name="Yassour M."/>
            <person name="Thompson D.A."/>
            <person name="Haas B.J."/>
            <person name="Habib N."/>
            <person name="Wapinski I."/>
            <person name="Roy S."/>
            <person name="Lin M.F."/>
            <person name="Heiman D.I."/>
            <person name="Young S.K."/>
            <person name="Furuya K."/>
            <person name="Guo Y."/>
            <person name="Pidoux A."/>
            <person name="Chen H.M."/>
            <person name="Robbertse B."/>
            <person name="Goldberg J.M."/>
            <person name="Aoki K."/>
            <person name="Bayne E.H."/>
            <person name="Berlin A.M."/>
            <person name="Desjardins C.A."/>
            <person name="Dobbs E."/>
            <person name="Dukaj L."/>
            <person name="Fan L."/>
            <person name="FitzGerald M.G."/>
            <person name="French C."/>
            <person name="Gujja S."/>
            <person name="Hansen K."/>
            <person name="Keifenheim D."/>
            <person name="Levin J.Z."/>
            <person name="Mosher R.A."/>
            <person name="Mueller C.A."/>
            <person name="Pfiffner J."/>
            <person name="Priest M."/>
            <person name="Russ C."/>
            <person name="Smialowska A."/>
            <person name="Swoboda P."/>
            <person name="Sykes S.M."/>
            <person name="Vaughn M."/>
            <person name="Vengrova S."/>
            <person name="Yoder R."/>
            <person name="Zeng Q."/>
            <person name="Allshire R."/>
            <person name="Baulcombe D."/>
            <person name="Birren B.W."/>
            <person name="Brown W."/>
            <person name="Ekwall K."/>
            <person name="Kellis M."/>
            <person name="Leatherwood J."/>
            <person name="Levin H."/>
            <person name="Margalit H."/>
            <person name="Martienssen R."/>
            <person name="Nieduszynski C.A."/>
            <person name="Spatafora J.W."/>
            <person name="Friedman N."/>
            <person name="Dalgaard J.Z."/>
            <person name="Baumann P."/>
            <person name="Niki H."/>
            <person name="Regev A."/>
            <person name="Nusbaum C."/>
        </authorList>
    </citation>
    <scope>NUCLEOTIDE SEQUENCE [LARGE SCALE GENOMIC DNA]</scope>
    <source>
        <strain evidence="22">yFS275 / FY16936</strain>
    </source>
</reference>
<evidence type="ECO:0000256" key="11">
    <source>
        <dbReference type="ARBA" id="ARBA00023277"/>
    </source>
</evidence>
<evidence type="ECO:0000256" key="4">
    <source>
        <dbReference type="ARBA" id="ARBA00012595"/>
    </source>
</evidence>
<feature type="site" description="Transition state stabilizer" evidence="15">
    <location>
        <position position="324"/>
    </location>
</feature>
<comment type="cofactor">
    <cofactor evidence="2">
        <name>Ca(2+)</name>
        <dbReference type="ChEBI" id="CHEBI:29108"/>
    </cofactor>
</comment>
<feature type="binding site" evidence="17">
    <location>
        <position position="324"/>
    </location>
    <ligand>
        <name>substrate</name>
    </ligand>
</feature>
<gene>
    <name evidence="21" type="primary">aah3</name>
    <name evidence="20" type="ORF">SJAG_04238</name>
</gene>
<dbReference type="AlphaFoldDB" id="B6K6B0"/>
<dbReference type="EMBL" id="KE651167">
    <property type="protein sequence ID" value="EEB09064.1"/>
    <property type="molecule type" value="Genomic_DNA"/>
</dbReference>
<dbReference type="GO" id="GO:0004556">
    <property type="term" value="F:alpha-amylase activity"/>
    <property type="evidence" value="ECO:0007669"/>
    <property type="project" value="UniProtKB-EC"/>
</dbReference>
<feature type="disulfide bond" evidence="16">
    <location>
        <begin position="172"/>
        <end position="187"/>
    </location>
</feature>